<dbReference type="InterPro" id="IPR011051">
    <property type="entry name" value="RmlC_Cupin_sf"/>
</dbReference>
<evidence type="ECO:0000256" key="5">
    <source>
        <dbReference type="ARBA" id="ARBA00023004"/>
    </source>
</evidence>
<dbReference type="InterPro" id="IPR014710">
    <property type="entry name" value="RmlC-like_jellyroll"/>
</dbReference>
<dbReference type="PANTHER" id="PTHR12918:SF1">
    <property type="entry name" value="CYSTEINE DIOXYGENASE TYPE 1"/>
    <property type="match status" value="1"/>
</dbReference>
<dbReference type="GO" id="GO:0016740">
    <property type="term" value="F:transferase activity"/>
    <property type="evidence" value="ECO:0007669"/>
    <property type="project" value="UniProtKB-KW"/>
</dbReference>
<keyword evidence="4" id="KW-0560">Oxidoreductase</keyword>
<dbReference type="Gene3D" id="2.60.120.10">
    <property type="entry name" value="Jelly Rolls"/>
    <property type="match status" value="1"/>
</dbReference>
<name>A0ABW2ADH1_9MICO</name>
<dbReference type="EMBL" id="JBHSWH010000001">
    <property type="protein sequence ID" value="MFC6704486.1"/>
    <property type="molecule type" value="Genomic_DNA"/>
</dbReference>
<evidence type="ECO:0000256" key="3">
    <source>
        <dbReference type="ARBA" id="ARBA00022964"/>
    </source>
</evidence>
<dbReference type="CDD" id="cd10548">
    <property type="entry name" value="cupin_CDO"/>
    <property type="match status" value="1"/>
</dbReference>
<sequence>MTTIARSSTHPITPRDLDAITAGYADALSRFGYDETRPERQWAVLSTDDDVQVWAIAWPPGSATGWHDHGSAYGAFRVVQGTLREHVWVGYDAASDLVVGRSRHFTDRHIHDVRNETTHWAVSVHAYHPALQSMTRYEVRDDQLVLSGRDEDGLSW</sequence>
<dbReference type="PANTHER" id="PTHR12918">
    <property type="entry name" value="CYSTEINE DIOXYGENASE"/>
    <property type="match status" value="1"/>
</dbReference>
<protein>
    <submittedName>
        <fullName evidence="6">Cysteine dioxygenase</fullName>
    </submittedName>
</protein>
<keyword evidence="7" id="KW-1185">Reference proteome</keyword>
<comment type="caution">
    <text evidence="6">The sequence shown here is derived from an EMBL/GenBank/DDBJ whole genome shotgun (WGS) entry which is preliminary data.</text>
</comment>
<evidence type="ECO:0000256" key="4">
    <source>
        <dbReference type="ARBA" id="ARBA00023002"/>
    </source>
</evidence>
<organism evidence="6 7">
    <name type="scientific">Flexivirga alba</name>
    <dbReference type="NCBI Taxonomy" id="702742"/>
    <lineage>
        <taxon>Bacteria</taxon>
        <taxon>Bacillati</taxon>
        <taxon>Actinomycetota</taxon>
        <taxon>Actinomycetes</taxon>
        <taxon>Micrococcales</taxon>
        <taxon>Dermacoccaceae</taxon>
        <taxon>Flexivirga</taxon>
    </lineage>
</organism>
<reference evidence="7" key="1">
    <citation type="journal article" date="2019" name="Int. J. Syst. Evol. Microbiol.">
        <title>The Global Catalogue of Microorganisms (GCM) 10K type strain sequencing project: providing services to taxonomists for standard genome sequencing and annotation.</title>
        <authorList>
            <consortium name="The Broad Institute Genomics Platform"/>
            <consortium name="The Broad Institute Genome Sequencing Center for Infectious Disease"/>
            <person name="Wu L."/>
            <person name="Ma J."/>
        </authorList>
    </citation>
    <scope>NUCLEOTIDE SEQUENCE [LARGE SCALE GENOMIC DNA]</scope>
    <source>
        <strain evidence="7">CCUG 58127</strain>
    </source>
</reference>
<accession>A0ABW2ADH1</accession>
<dbReference type="GO" id="GO:0051213">
    <property type="term" value="F:dioxygenase activity"/>
    <property type="evidence" value="ECO:0007669"/>
    <property type="project" value="UniProtKB-KW"/>
</dbReference>
<keyword evidence="2" id="KW-0479">Metal-binding</keyword>
<keyword evidence="5" id="KW-0408">Iron</keyword>
<proteinExistence type="inferred from homology"/>
<dbReference type="RefSeq" id="WP_382398763.1">
    <property type="nucleotide sequence ID" value="NZ_JBHSWH010000001.1"/>
</dbReference>
<evidence type="ECO:0000256" key="2">
    <source>
        <dbReference type="ARBA" id="ARBA00022723"/>
    </source>
</evidence>
<gene>
    <name evidence="6" type="ORF">ACFQDH_04185</name>
</gene>
<keyword evidence="6" id="KW-0808">Transferase</keyword>
<evidence type="ECO:0000256" key="1">
    <source>
        <dbReference type="ARBA" id="ARBA00006622"/>
    </source>
</evidence>
<dbReference type="SUPFAM" id="SSF51182">
    <property type="entry name" value="RmlC-like cupins"/>
    <property type="match status" value="1"/>
</dbReference>
<evidence type="ECO:0000313" key="6">
    <source>
        <dbReference type="EMBL" id="MFC6704486.1"/>
    </source>
</evidence>
<dbReference type="Pfam" id="PF05995">
    <property type="entry name" value="CDO_I"/>
    <property type="match status" value="1"/>
</dbReference>
<dbReference type="Proteomes" id="UP001596298">
    <property type="component" value="Unassembled WGS sequence"/>
</dbReference>
<evidence type="ECO:0000313" key="7">
    <source>
        <dbReference type="Proteomes" id="UP001596298"/>
    </source>
</evidence>
<comment type="similarity">
    <text evidence="1">Belongs to the cysteine dioxygenase family.</text>
</comment>
<dbReference type="InterPro" id="IPR010300">
    <property type="entry name" value="CDO_1"/>
</dbReference>
<keyword evidence="3 6" id="KW-0223">Dioxygenase</keyword>